<gene>
    <name evidence="1" type="ORF">AVEN_53191_1</name>
</gene>
<comment type="caution">
    <text evidence="1">The sequence shown here is derived from an EMBL/GenBank/DDBJ whole genome shotgun (WGS) entry which is preliminary data.</text>
</comment>
<organism evidence="1 2">
    <name type="scientific">Araneus ventricosus</name>
    <name type="common">Orbweaver spider</name>
    <name type="synonym">Epeira ventricosa</name>
    <dbReference type="NCBI Taxonomy" id="182803"/>
    <lineage>
        <taxon>Eukaryota</taxon>
        <taxon>Metazoa</taxon>
        <taxon>Ecdysozoa</taxon>
        <taxon>Arthropoda</taxon>
        <taxon>Chelicerata</taxon>
        <taxon>Arachnida</taxon>
        <taxon>Araneae</taxon>
        <taxon>Araneomorphae</taxon>
        <taxon>Entelegynae</taxon>
        <taxon>Araneoidea</taxon>
        <taxon>Araneidae</taxon>
        <taxon>Araneus</taxon>
    </lineage>
</organism>
<dbReference type="Proteomes" id="UP000499080">
    <property type="component" value="Unassembled WGS sequence"/>
</dbReference>
<name>A0A4Y2AAQ8_ARAVE</name>
<reference evidence="1 2" key="1">
    <citation type="journal article" date="2019" name="Sci. Rep.">
        <title>Orb-weaving spider Araneus ventricosus genome elucidates the spidroin gene catalogue.</title>
        <authorList>
            <person name="Kono N."/>
            <person name="Nakamura H."/>
            <person name="Ohtoshi R."/>
            <person name="Moran D.A.P."/>
            <person name="Shinohara A."/>
            <person name="Yoshida Y."/>
            <person name="Fujiwara M."/>
            <person name="Mori M."/>
            <person name="Tomita M."/>
            <person name="Arakawa K."/>
        </authorList>
    </citation>
    <scope>NUCLEOTIDE SEQUENCE [LARGE SCALE GENOMIC DNA]</scope>
</reference>
<evidence type="ECO:0000313" key="2">
    <source>
        <dbReference type="Proteomes" id="UP000499080"/>
    </source>
</evidence>
<dbReference type="EMBL" id="BGPR01000010">
    <property type="protein sequence ID" value="GBL76419.1"/>
    <property type="molecule type" value="Genomic_DNA"/>
</dbReference>
<sequence length="95" mass="10817">MHEKVMSLSLVFSVPFLKQHEGYFGTDLVNLNRCQMTRTAPELANPSPNFHITPAEGRSIHDRFNVHQAPYTENLQWNRVSNLDPSGLKAETLPQ</sequence>
<keyword evidence="2" id="KW-1185">Reference proteome</keyword>
<protein>
    <submittedName>
        <fullName evidence="1">Uncharacterized protein</fullName>
    </submittedName>
</protein>
<dbReference type="AlphaFoldDB" id="A0A4Y2AAQ8"/>
<evidence type="ECO:0000313" key="1">
    <source>
        <dbReference type="EMBL" id="GBL76419.1"/>
    </source>
</evidence>
<accession>A0A4Y2AAQ8</accession>
<proteinExistence type="predicted"/>